<dbReference type="InterPro" id="IPR001775">
    <property type="entry name" value="GspD/PilQ"/>
</dbReference>
<dbReference type="Proteomes" id="UP000065641">
    <property type="component" value="Chromosome"/>
</dbReference>
<evidence type="ECO:0000313" key="7">
    <source>
        <dbReference type="EMBL" id="ALO45376.1"/>
    </source>
</evidence>
<dbReference type="AlphaFoldDB" id="A0A0S2KAJ0"/>
<dbReference type="PATRIC" id="fig|1249552.3.peg.701"/>
<protein>
    <submittedName>
        <fullName evidence="7">MSHA-type pilus biogenesis protein MshL</fullName>
    </submittedName>
</protein>
<dbReference type="PRINTS" id="PR00811">
    <property type="entry name" value="BCTERIALGSPD"/>
</dbReference>
<evidence type="ECO:0000256" key="3">
    <source>
        <dbReference type="ARBA" id="ARBA00023136"/>
    </source>
</evidence>
<feature type="region of interest" description="Disordered" evidence="5">
    <location>
        <begin position="215"/>
        <end position="234"/>
    </location>
</feature>
<dbReference type="PANTHER" id="PTHR30332">
    <property type="entry name" value="PROBABLE GENERAL SECRETION PATHWAY PROTEIN D"/>
    <property type="match status" value="1"/>
</dbReference>
<keyword evidence="3" id="KW-0472">Membrane</keyword>
<dbReference type="KEGG" id="pspi:PS2015_696"/>
<dbReference type="STRING" id="1249552.PS2015_696"/>
<accession>A0A0S2KAJ0</accession>
<dbReference type="Pfam" id="PF00263">
    <property type="entry name" value="Secretin"/>
    <property type="match status" value="1"/>
</dbReference>
<keyword evidence="2" id="KW-0732">Signal</keyword>
<dbReference type="InterPro" id="IPR050810">
    <property type="entry name" value="Bact_Secretion_Sys_Channel"/>
</dbReference>
<comment type="subcellular location">
    <subcellularLocation>
        <location evidence="1">Membrane</location>
    </subcellularLocation>
</comment>
<evidence type="ECO:0000256" key="2">
    <source>
        <dbReference type="ARBA" id="ARBA00022729"/>
    </source>
</evidence>
<evidence type="ECO:0000256" key="5">
    <source>
        <dbReference type="SAM" id="MobiDB-lite"/>
    </source>
</evidence>
<evidence type="ECO:0000259" key="6">
    <source>
        <dbReference type="Pfam" id="PF00263"/>
    </source>
</evidence>
<comment type="similarity">
    <text evidence="4">Belongs to the bacterial secretin family.</text>
</comment>
<dbReference type="EMBL" id="CP013189">
    <property type="protein sequence ID" value="ALO45376.1"/>
    <property type="molecule type" value="Genomic_DNA"/>
</dbReference>
<feature type="domain" description="Type II/III secretion system secretin-like" evidence="6">
    <location>
        <begin position="338"/>
        <end position="520"/>
    </location>
</feature>
<evidence type="ECO:0000313" key="8">
    <source>
        <dbReference type="Proteomes" id="UP000065641"/>
    </source>
</evidence>
<dbReference type="OrthoDB" id="9775455at2"/>
<dbReference type="PANTHER" id="PTHR30332:SF24">
    <property type="entry name" value="SECRETIN GSPD-RELATED"/>
    <property type="match status" value="1"/>
</dbReference>
<dbReference type="Gene3D" id="3.55.50.30">
    <property type="match status" value="1"/>
</dbReference>
<dbReference type="InterPro" id="IPR004846">
    <property type="entry name" value="T2SS/T3SS_dom"/>
</dbReference>
<organism evidence="7 8">
    <name type="scientific">Pseudohongiella spirulinae</name>
    <dbReference type="NCBI Taxonomy" id="1249552"/>
    <lineage>
        <taxon>Bacteria</taxon>
        <taxon>Pseudomonadati</taxon>
        <taxon>Pseudomonadota</taxon>
        <taxon>Gammaproteobacteria</taxon>
        <taxon>Pseudomonadales</taxon>
        <taxon>Pseudohongiellaceae</taxon>
        <taxon>Pseudohongiella</taxon>
    </lineage>
</organism>
<evidence type="ECO:0000256" key="1">
    <source>
        <dbReference type="ARBA" id="ARBA00004370"/>
    </source>
</evidence>
<evidence type="ECO:0000256" key="4">
    <source>
        <dbReference type="RuleBase" id="RU004003"/>
    </source>
</evidence>
<name>A0A0S2KAJ0_9GAMM</name>
<dbReference type="RefSeq" id="WP_058020920.1">
    <property type="nucleotide sequence ID" value="NZ_CP013189.1"/>
</dbReference>
<sequence length="558" mass="60164">MINLFNMISRQLVLIVSLVTLTACQTSLPERPTSGRHIEAPARTIDSSSIPEVVRPAPVLPPPTARSAPELYTVIVQDTPVRELLFVIARDTATNIDVHPNVTGNVSINAVDQTLPQIIERINRQVDFRWHFDQDATLVIEPDTPFLRTYRLDYVNVSREANTGLNIATSIVQVGGTSSQQSGGSNNSTASISQSSSNNFWTTIEANILSLLGESANSGSGEGEDGSSSISTSVTVNPESGLISVNASARQHRDIAAFIESVSSRSLTQVLIEATVVEVSLNDDNQSGVDWAAISRDSGQIDFIQSLTGINMSDPPASMLTIDRTGTPDAIAATIRMLSEFGDLRVLSSPKIMALNNQAAMLRVVDNRVYFSIEVEPGTPATATTPGTAALYTSQVQTVPVGFVMSVTPQIGDNDQVTLNVRPTISRIVRFVNDPNPALAEAGVTNAVPEIQIREIESILKVFSGQVAVLGGLMQDSLESNSAGLPVASRLPGIRNLFSYRREQASKTELIVFIRPVVIRQPSLDAELQEYRQFLPTSGLPISNHFDIQPLPQATGQR</sequence>
<dbReference type="GO" id="GO:0015627">
    <property type="term" value="C:type II protein secretion system complex"/>
    <property type="evidence" value="ECO:0007669"/>
    <property type="project" value="TreeGrafter"/>
</dbReference>
<proteinExistence type="inferred from homology"/>
<gene>
    <name evidence="7" type="ORF">PS2015_696</name>
</gene>
<reference evidence="7 8" key="1">
    <citation type="submission" date="2015-11" db="EMBL/GenBank/DDBJ databases">
        <authorList>
            <person name="Zhang Y."/>
            <person name="Guo Z."/>
        </authorList>
    </citation>
    <scope>NUCLEOTIDE SEQUENCE [LARGE SCALE GENOMIC DNA]</scope>
    <source>
        <strain evidence="7 8">KCTC 32221</strain>
    </source>
</reference>
<dbReference type="GO" id="GO:0009306">
    <property type="term" value="P:protein secretion"/>
    <property type="evidence" value="ECO:0007669"/>
    <property type="project" value="InterPro"/>
</dbReference>
<keyword evidence="8" id="KW-1185">Reference proteome</keyword>